<name>A0A645H0L7_9ZZZZ</name>
<comment type="caution">
    <text evidence="1">The sequence shown here is derived from an EMBL/GenBank/DDBJ whole genome shotgun (WGS) entry which is preliminary data.</text>
</comment>
<proteinExistence type="predicted"/>
<gene>
    <name evidence="1" type="ORF">SDC9_176866</name>
</gene>
<evidence type="ECO:0000313" key="1">
    <source>
        <dbReference type="EMBL" id="MPN29413.1"/>
    </source>
</evidence>
<reference evidence="1" key="1">
    <citation type="submission" date="2019-08" db="EMBL/GenBank/DDBJ databases">
        <authorList>
            <person name="Kucharzyk K."/>
            <person name="Murdoch R.W."/>
            <person name="Higgins S."/>
            <person name="Loffler F."/>
        </authorList>
    </citation>
    <scope>NUCLEOTIDE SEQUENCE</scope>
</reference>
<sequence>MPEKPFDGDFTVNFPVTFGNLGLITGIGSVPAAKPPQPGVIRLSPAAATKPGELANKTVAALWSEADQSRIAASVTGELRLDAGKRTFAVKTPRSESVTLGEGSLSAGTLSASNAEGWQTAAAISLDGKPLRDSGSILVIHLTNTANSGLTFTNETRTIVPETGKLPILIRKGSVELSFAVDRPFRVTALRTDGGAYGEVKGEFRDGRFRFTADTTLFPGGVMAYHLTR</sequence>
<protein>
    <submittedName>
        <fullName evidence="1">Uncharacterized protein</fullName>
    </submittedName>
</protein>
<organism evidence="1">
    <name type="scientific">bioreactor metagenome</name>
    <dbReference type="NCBI Taxonomy" id="1076179"/>
    <lineage>
        <taxon>unclassified sequences</taxon>
        <taxon>metagenomes</taxon>
        <taxon>ecological metagenomes</taxon>
    </lineage>
</organism>
<accession>A0A645H0L7</accession>
<dbReference type="AlphaFoldDB" id="A0A645H0L7"/>
<dbReference type="EMBL" id="VSSQ01080096">
    <property type="protein sequence ID" value="MPN29413.1"/>
    <property type="molecule type" value="Genomic_DNA"/>
</dbReference>